<feature type="compositionally biased region" description="Basic and acidic residues" evidence="7">
    <location>
        <begin position="802"/>
        <end position="821"/>
    </location>
</feature>
<dbReference type="SUPFAM" id="SSF47384">
    <property type="entry name" value="Homodimeric domain of signal transducing histidine kinase"/>
    <property type="match status" value="1"/>
</dbReference>
<dbReference type="InterPro" id="IPR004358">
    <property type="entry name" value="Sig_transdc_His_kin-like_C"/>
</dbReference>
<dbReference type="SMART" id="SM00448">
    <property type="entry name" value="REC"/>
    <property type="match status" value="1"/>
</dbReference>
<dbReference type="InterPro" id="IPR000014">
    <property type="entry name" value="PAS"/>
</dbReference>
<evidence type="ECO:0000259" key="9">
    <source>
        <dbReference type="PROSITE" id="PS50110"/>
    </source>
</evidence>
<dbReference type="PRINTS" id="PR00344">
    <property type="entry name" value="BCTRLSENSOR"/>
</dbReference>
<keyword evidence="4" id="KW-0808">Transferase</keyword>
<dbReference type="GO" id="GO:0000155">
    <property type="term" value="F:phosphorelay sensor kinase activity"/>
    <property type="evidence" value="ECO:0007669"/>
    <property type="project" value="InterPro"/>
</dbReference>
<dbReference type="Gene3D" id="3.30.565.10">
    <property type="entry name" value="Histidine kinase-like ATPase, C-terminal domain"/>
    <property type="match status" value="1"/>
</dbReference>
<dbReference type="Pfam" id="PF00512">
    <property type="entry name" value="HisKA"/>
    <property type="match status" value="1"/>
</dbReference>
<organism evidence="10 11">
    <name type="scientific">Recurvomyces mirabilis</name>
    <dbReference type="NCBI Taxonomy" id="574656"/>
    <lineage>
        <taxon>Eukaryota</taxon>
        <taxon>Fungi</taxon>
        <taxon>Dikarya</taxon>
        <taxon>Ascomycota</taxon>
        <taxon>Pezizomycotina</taxon>
        <taxon>Dothideomycetes</taxon>
        <taxon>Dothideomycetidae</taxon>
        <taxon>Mycosphaerellales</taxon>
        <taxon>Teratosphaeriaceae</taxon>
        <taxon>Recurvomyces</taxon>
    </lineage>
</organism>
<dbReference type="SUPFAM" id="SSF52172">
    <property type="entry name" value="CheY-like"/>
    <property type="match status" value="1"/>
</dbReference>
<evidence type="ECO:0000259" key="8">
    <source>
        <dbReference type="PROSITE" id="PS50109"/>
    </source>
</evidence>
<feature type="compositionally biased region" description="Basic and acidic residues" evidence="7">
    <location>
        <begin position="700"/>
        <end position="719"/>
    </location>
</feature>
<dbReference type="InterPro" id="IPR036890">
    <property type="entry name" value="HATPase_C_sf"/>
</dbReference>
<evidence type="ECO:0000256" key="7">
    <source>
        <dbReference type="SAM" id="MobiDB-lite"/>
    </source>
</evidence>
<proteinExistence type="predicted"/>
<dbReference type="SMART" id="SM00388">
    <property type="entry name" value="HisKA"/>
    <property type="match status" value="1"/>
</dbReference>
<feature type="region of interest" description="Disordered" evidence="7">
    <location>
        <begin position="691"/>
        <end position="832"/>
    </location>
</feature>
<dbReference type="InterPro" id="IPR001789">
    <property type="entry name" value="Sig_transdc_resp-reg_receiver"/>
</dbReference>
<evidence type="ECO:0000256" key="1">
    <source>
        <dbReference type="ARBA" id="ARBA00000085"/>
    </source>
</evidence>
<dbReference type="SUPFAM" id="SSF55785">
    <property type="entry name" value="PYP-like sensor domain (PAS domain)"/>
    <property type="match status" value="1"/>
</dbReference>
<dbReference type="CDD" id="cd00082">
    <property type="entry name" value="HisKA"/>
    <property type="match status" value="1"/>
</dbReference>
<dbReference type="Pfam" id="PF02518">
    <property type="entry name" value="HATPase_c"/>
    <property type="match status" value="1"/>
</dbReference>
<dbReference type="CDD" id="cd00130">
    <property type="entry name" value="PAS"/>
    <property type="match status" value="1"/>
</dbReference>
<reference evidence="10" key="1">
    <citation type="submission" date="2023-07" db="EMBL/GenBank/DDBJ databases">
        <title>Black Yeasts Isolated from many extreme environments.</title>
        <authorList>
            <person name="Coleine C."/>
            <person name="Stajich J.E."/>
            <person name="Selbmann L."/>
        </authorList>
    </citation>
    <scope>NUCLEOTIDE SEQUENCE</scope>
    <source>
        <strain evidence="10">CCFEE 5485</strain>
    </source>
</reference>
<evidence type="ECO:0000256" key="5">
    <source>
        <dbReference type="ARBA" id="ARBA00022777"/>
    </source>
</evidence>
<evidence type="ECO:0000256" key="4">
    <source>
        <dbReference type="ARBA" id="ARBA00022679"/>
    </source>
</evidence>
<comment type="catalytic activity">
    <reaction evidence="1">
        <text>ATP + protein L-histidine = ADP + protein N-phospho-L-histidine.</text>
        <dbReference type="EC" id="2.7.13.3"/>
    </reaction>
</comment>
<dbReference type="Proteomes" id="UP001274830">
    <property type="component" value="Unassembled WGS sequence"/>
</dbReference>
<feature type="compositionally biased region" description="Basic and acidic residues" evidence="7">
    <location>
        <begin position="1"/>
        <end position="55"/>
    </location>
</feature>
<dbReference type="Gene3D" id="1.10.287.130">
    <property type="match status" value="1"/>
</dbReference>
<dbReference type="Gene3D" id="3.30.450.20">
    <property type="entry name" value="PAS domain"/>
    <property type="match status" value="1"/>
</dbReference>
<dbReference type="InterPro" id="IPR036097">
    <property type="entry name" value="HisK_dim/P_sf"/>
</dbReference>
<feature type="region of interest" description="Disordered" evidence="7">
    <location>
        <begin position="228"/>
        <end position="266"/>
    </location>
</feature>
<evidence type="ECO:0000256" key="6">
    <source>
        <dbReference type="PROSITE-ProRule" id="PRU00169"/>
    </source>
</evidence>
<keyword evidence="5" id="KW-0418">Kinase</keyword>
<keyword evidence="11" id="KW-1185">Reference proteome</keyword>
<dbReference type="InterPro" id="IPR003594">
    <property type="entry name" value="HATPase_dom"/>
</dbReference>
<dbReference type="Pfam" id="PF00072">
    <property type="entry name" value="Response_reg"/>
    <property type="match status" value="1"/>
</dbReference>
<dbReference type="SMART" id="SM00387">
    <property type="entry name" value="HATPase_c"/>
    <property type="match status" value="1"/>
</dbReference>
<feature type="compositionally biased region" description="Polar residues" evidence="7">
    <location>
        <begin position="240"/>
        <end position="250"/>
    </location>
</feature>
<dbReference type="InterPro" id="IPR011006">
    <property type="entry name" value="CheY-like_superfamily"/>
</dbReference>
<dbReference type="InterPro" id="IPR003661">
    <property type="entry name" value="HisK_dim/P_dom"/>
</dbReference>
<sequence length="972" mass="108229">MSSSDGGEKPSDLDPREQDQQESNGYDKKPTTRDEMSKMLSRDPSRQDIFHRDSSNNDASFPPGFLAAMKPDSEAELNPEKLRPQFKWKTHAGHDRALPGSDDIWKESRLGLPHEWPTVLQSYVRTLTSFRYPAAIYWGTDLIMLHNRSWQEAGVKSEQGQIQRDSLNADASAALSATLHGGEPKQIHSRLLLRTEAGDNDDQYVVLISPLFGDGGVVGLLAQLTPRSVAPDGSKDQRNGHTSNVGDWQQSSSPSGGPSSGDLDLSRLGQIESRGPLDEHPFFQRFADMIPSGLAVLDHRAQAVFVNQNFWQLTTHEGEDKSFMAWPQSIHPDDYVRVMDAYHQSFRSGKQSRTEFRALGAEHPWRLLLLTPLGDENLEYVSLQERGGFICSIVDISSEKGAEISERHAAKEAKERREQQERFIDMISHEIRNPLSAVLHCSEDIDEAISDESNIDLAAIQESVETINLCIQHQRNIVDDVLSFSKLDASMLTLSPKPSQPRTDLANTLKMFQPEFRKQHIDFGFRLDISYADIEIDWVLADLARMGQVLVNLITNAIKFTASAKVRNTKKITVSVGASRERPDSYPPNVVFFGTDSVAAKMDNTNKPEWGEGETIYLLVACKDSGIGISEDGQKRLFERFRQATPKTDSKYGGSGLGLNISRKLCHLHGGEIGVSSTEGDGSTFGFFFKIKRSGPPGDDEGRAAEDAENKEELRKFAEEQGADASTNVDEAELPESVKNPPIVEARDTPLFSKSKPEHRGKQLERLVTQTQTQTQKSRSGREAEPSAERDKTSSQRPTTRTKQESEEAGTKQQESSDKADGSSSETDSTKGHVLLVEDNVINQRIVFRKLKAKGYVVTTADNGQEAVDAVRKHMEEPQQEHNAFDIILMDQEMPILDGNAATKAIREIEEHSSAGRVPILGVTANVRDTQQNDMKSAGMDDVMSKPYKIQDMVDRIEKMQRRQQTNTGADE</sequence>
<dbReference type="CDD" id="cd17546">
    <property type="entry name" value="REC_hyHK_CKI1_RcsC-like"/>
    <property type="match status" value="1"/>
</dbReference>
<dbReference type="PANTHER" id="PTHR43047">
    <property type="entry name" value="TWO-COMPONENT HISTIDINE PROTEIN KINASE"/>
    <property type="match status" value="1"/>
</dbReference>
<feature type="compositionally biased region" description="Basic and acidic residues" evidence="7">
    <location>
        <begin position="755"/>
        <end position="765"/>
    </location>
</feature>
<dbReference type="PROSITE" id="PS50109">
    <property type="entry name" value="HIS_KIN"/>
    <property type="match status" value="1"/>
</dbReference>
<comment type="caution">
    <text evidence="10">The sequence shown here is derived from an EMBL/GenBank/DDBJ whole genome shotgun (WGS) entry which is preliminary data.</text>
</comment>
<feature type="region of interest" description="Disordered" evidence="7">
    <location>
        <begin position="1"/>
        <end position="67"/>
    </location>
</feature>
<dbReference type="PROSITE" id="PS50110">
    <property type="entry name" value="RESPONSE_REGULATORY"/>
    <property type="match status" value="1"/>
</dbReference>
<feature type="modified residue" description="4-aspartylphosphate" evidence="6">
    <location>
        <position position="891"/>
    </location>
</feature>
<gene>
    <name evidence="10" type="ORF">LTR78_008966</name>
</gene>
<dbReference type="Gene3D" id="3.40.50.2300">
    <property type="match status" value="1"/>
</dbReference>
<name>A0AAE0TQ63_9PEZI</name>
<dbReference type="EC" id="2.7.13.3" evidence="2"/>
<feature type="compositionally biased region" description="Low complexity" evidence="7">
    <location>
        <begin position="251"/>
        <end position="263"/>
    </location>
</feature>
<dbReference type="InterPro" id="IPR035965">
    <property type="entry name" value="PAS-like_dom_sf"/>
</dbReference>
<feature type="domain" description="Histidine kinase" evidence="8">
    <location>
        <begin position="426"/>
        <end position="693"/>
    </location>
</feature>
<dbReference type="CDD" id="cd16922">
    <property type="entry name" value="HATPase_EvgS-ArcB-TorS-like"/>
    <property type="match status" value="1"/>
</dbReference>
<feature type="compositionally biased region" description="Basic and acidic residues" evidence="7">
    <location>
        <begin position="780"/>
        <end position="794"/>
    </location>
</feature>
<dbReference type="EMBL" id="JAUTXT010000046">
    <property type="protein sequence ID" value="KAK3671165.1"/>
    <property type="molecule type" value="Genomic_DNA"/>
</dbReference>
<evidence type="ECO:0000313" key="11">
    <source>
        <dbReference type="Proteomes" id="UP001274830"/>
    </source>
</evidence>
<evidence type="ECO:0000256" key="2">
    <source>
        <dbReference type="ARBA" id="ARBA00012438"/>
    </source>
</evidence>
<dbReference type="SUPFAM" id="SSF55874">
    <property type="entry name" value="ATPase domain of HSP90 chaperone/DNA topoisomerase II/histidine kinase"/>
    <property type="match status" value="1"/>
</dbReference>
<feature type="domain" description="Response regulatory" evidence="9">
    <location>
        <begin position="833"/>
        <end position="961"/>
    </location>
</feature>
<accession>A0AAE0TQ63</accession>
<evidence type="ECO:0000256" key="3">
    <source>
        <dbReference type="ARBA" id="ARBA00022553"/>
    </source>
</evidence>
<dbReference type="InterPro" id="IPR005467">
    <property type="entry name" value="His_kinase_dom"/>
</dbReference>
<dbReference type="AlphaFoldDB" id="A0AAE0TQ63"/>
<protein>
    <recommendedName>
        <fullName evidence="2">histidine kinase</fullName>
        <ecNumber evidence="2">2.7.13.3</ecNumber>
    </recommendedName>
</protein>
<keyword evidence="3 6" id="KW-0597">Phosphoprotein</keyword>
<evidence type="ECO:0000313" key="10">
    <source>
        <dbReference type="EMBL" id="KAK3671165.1"/>
    </source>
</evidence>